<feature type="chain" id="PRO_5022835982" evidence="6">
    <location>
        <begin position="24"/>
        <end position="430"/>
    </location>
</feature>
<evidence type="ECO:0000256" key="3">
    <source>
        <dbReference type="ARBA" id="ARBA00022692"/>
    </source>
</evidence>
<sequence>MRPYPYHTLIAVLSLLTALQLSAQVQPLPLSSIYQGMEAQNPLSGQRSLLRQSAQTEQLGLAQSRLPKLYAQAAATLQSEAPALPFDLPVPGGGGLDLPLYRLQATANAEYALYDGGARKAQQKILEASAALSEAALEAELQQPRAEADRYIGQILLLRAQAAQLSASQEQLGARASQLAGAVEAGAALPGEHRRLQAELLRLQAKQDELHGALAAMRAALSSLTGLPIPEGVAFQLPIVSDTLWLGEAKRLELNVFEQQALQAAAQPGLARAALQPKVAAFLQAGIGAPNPVNFFDRTLSPFAIGGLQLNWPITDWGQASRADDLARIKAEQARNRAAAFLTTNQRQAAVLQKQIETFGQLAEQQGPIIELEAASLEELGARLQQGTALAADYIEQATRVRTARLLQQQYQVQQQTLYLQLLTLKGIQP</sequence>
<gene>
    <name evidence="7" type="ORF">FRY97_07720</name>
</gene>
<dbReference type="SUPFAM" id="SSF56954">
    <property type="entry name" value="Outer membrane efflux proteins (OEP)"/>
    <property type="match status" value="1"/>
</dbReference>
<dbReference type="GO" id="GO:0015288">
    <property type="term" value="F:porin activity"/>
    <property type="evidence" value="ECO:0007669"/>
    <property type="project" value="TreeGrafter"/>
</dbReference>
<dbReference type="Gene3D" id="1.20.1600.10">
    <property type="entry name" value="Outer membrane efflux proteins (OEP)"/>
    <property type="match status" value="1"/>
</dbReference>
<dbReference type="RefSeq" id="WP_147166871.1">
    <property type="nucleotide sequence ID" value="NZ_VOOR01000012.1"/>
</dbReference>
<comment type="caution">
    <text evidence="7">The sequence shown here is derived from an EMBL/GenBank/DDBJ whole genome shotgun (WGS) entry which is preliminary data.</text>
</comment>
<keyword evidence="8" id="KW-1185">Reference proteome</keyword>
<evidence type="ECO:0000256" key="6">
    <source>
        <dbReference type="SAM" id="SignalP"/>
    </source>
</evidence>
<dbReference type="PANTHER" id="PTHR30026:SF20">
    <property type="entry name" value="OUTER MEMBRANE PROTEIN TOLC"/>
    <property type="match status" value="1"/>
</dbReference>
<dbReference type="PANTHER" id="PTHR30026">
    <property type="entry name" value="OUTER MEMBRANE PROTEIN TOLC"/>
    <property type="match status" value="1"/>
</dbReference>
<organism evidence="7 8">
    <name type="scientific">Phaeodactylibacter luteus</name>
    <dbReference type="NCBI Taxonomy" id="1564516"/>
    <lineage>
        <taxon>Bacteria</taxon>
        <taxon>Pseudomonadati</taxon>
        <taxon>Bacteroidota</taxon>
        <taxon>Saprospiria</taxon>
        <taxon>Saprospirales</taxon>
        <taxon>Haliscomenobacteraceae</taxon>
        <taxon>Phaeodactylibacter</taxon>
    </lineage>
</organism>
<keyword evidence="2" id="KW-1134">Transmembrane beta strand</keyword>
<evidence type="ECO:0000256" key="2">
    <source>
        <dbReference type="ARBA" id="ARBA00022452"/>
    </source>
</evidence>
<proteinExistence type="predicted"/>
<comment type="subcellular location">
    <subcellularLocation>
        <location evidence="1">Cell outer membrane</location>
    </subcellularLocation>
</comment>
<dbReference type="InterPro" id="IPR051906">
    <property type="entry name" value="TolC-like"/>
</dbReference>
<evidence type="ECO:0000313" key="8">
    <source>
        <dbReference type="Proteomes" id="UP000321580"/>
    </source>
</evidence>
<dbReference type="AlphaFoldDB" id="A0A5C6RS94"/>
<feature type="signal peptide" evidence="6">
    <location>
        <begin position="1"/>
        <end position="23"/>
    </location>
</feature>
<evidence type="ECO:0000313" key="7">
    <source>
        <dbReference type="EMBL" id="TXB64172.1"/>
    </source>
</evidence>
<keyword evidence="4" id="KW-0472">Membrane</keyword>
<evidence type="ECO:0000256" key="4">
    <source>
        <dbReference type="ARBA" id="ARBA00023136"/>
    </source>
</evidence>
<protein>
    <submittedName>
        <fullName evidence="7">TolC family protein</fullName>
    </submittedName>
</protein>
<keyword evidence="6" id="KW-0732">Signal</keyword>
<keyword evidence="5" id="KW-0998">Cell outer membrane</keyword>
<evidence type="ECO:0000256" key="1">
    <source>
        <dbReference type="ARBA" id="ARBA00004442"/>
    </source>
</evidence>
<dbReference type="OrthoDB" id="976750at2"/>
<name>A0A5C6RS94_9BACT</name>
<dbReference type="GO" id="GO:1990281">
    <property type="term" value="C:efflux pump complex"/>
    <property type="evidence" value="ECO:0007669"/>
    <property type="project" value="TreeGrafter"/>
</dbReference>
<accession>A0A5C6RS94</accession>
<keyword evidence="3" id="KW-0812">Transmembrane</keyword>
<dbReference type="GO" id="GO:0009279">
    <property type="term" value="C:cell outer membrane"/>
    <property type="evidence" value="ECO:0007669"/>
    <property type="project" value="UniProtKB-SubCell"/>
</dbReference>
<dbReference type="Proteomes" id="UP000321580">
    <property type="component" value="Unassembled WGS sequence"/>
</dbReference>
<dbReference type="GO" id="GO:0015562">
    <property type="term" value="F:efflux transmembrane transporter activity"/>
    <property type="evidence" value="ECO:0007669"/>
    <property type="project" value="InterPro"/>
</dbReference>
<reference evidence="7 8" key="1">
    <citation type="submission" date="2019-08" db="EMBL/GenBank/DDBJ databases">
        <title>Genome of Phaeodactylibacter luteus.</title>
        <authorList>
            <person name="Bowman J.P."/>
        </authorList>
    </citation>
    <scope>NUCLEOTIDE SEQUENCE [LARGE SCALE GENOMIC DNA]</scope>
    <source>
        <strain evidence="7 8">KCTC 42180</strain>
    </source>
</reference>
<evidence type="ECO:0000256" key="5">
    <source>
        <dbReference type="ARBA" id="ARBA00023237"/>
    </source>
</evidence>
<dbReference type="EMBL" id="VOOR01000012">
    <property type="protein sequence ID" value="TXB64172.1"/>
    <property type="molecule type" value="Genomic_DNA"/>
</dbReference>